<evidence type="ECO:0000259" key="12">
    <source>
        <dbReference type="Pfam" id="PF25963"/>
    </source>
</evidence>
<dbReference type="PANTHER" id="PTHR30386:SF19">
    <property type="entry name" value="MULTIDRUG EXPORT PROTEIN EMRA-RELATED"/>
    <property type="match status" value="1"/>
</dbReference>
<proteinExistence type="inferred from homology"/>
<keyword evidence="4" id="KW-1003">Cell membrane</keyword>
<keyword evidence="5" id="KW-0997">Cell inner membrane</keyword>
<feature type="coiled-coil region" evidence="9">
    <location>
        <begin position="162"/>
        <end position="189"/>
    </location>
</feature>
<keyword evidence="7 10" id="KW-1133">Transmembrane helix</keyword>
<dbReference type="Pfam" id="PF25963">
    <property type="entry name" value="Beta-barrel_AAEA"/>
    <property type="match status" value="1"/>
</dbReference>
<comment type="subcellular location">
    <subcellularLocation>
        <location evidence="1">Cell inner membrane</location>
        <topology evidence="1">Single-pass membrane protein</topology>
        <orientation evidence="1">Periplasmic side</orientation>
    </subcellularLocation>
</comment>
<evidence type="ECO:0000256" key="2">
    <source>
        <dbReference type="ARBA" id="ARBA00009477"/>
    </source>
</evidence>
<dbReference type="InterPro" id="IPR058634">
    <property type="entry name" value="AaeA-lik-b-barrel"/>
</dbReference>
<dbReference type="Pfam" id="PF25885">
    <property type="entry name" value="HH_EMRA"/>
    <property type="match status" value="1"/>
</dbReference>
<evidence type="ECO:0000256" key="8">
    <source>
        <dbReference type="ARBA" id="ARBA00023136"/>
    </source>
</evidence>
<comment type="similarity">
    <text evidence="2">Belongs to the membrane fusion protein (MFP) (TC 8.A.1) family.</text>
</comment>
<dbReference type="AlphaFoldDB" id="A0AAV3UA80"/>
<sequence>MSSETIDSNQPQAKRKTRLLFIALAVAVIAAAYASYWYLHGRHFVTTDNAYVQGNTLAITSEVNGTVIGVEVNNTEQVKQGQLLVSLDPTDAEIAVDSARAELARTVRAVRSEFAKASGLQSQIESQQTALDSAKEDLNRRLKVAEMGGVSSEELQHARSDVTRQQAMLATARDELEQVNAQIVGTTIETHPDVLAAAAKLREASLALQRTKIYAPVDGVVAQRSVEIGTRIAQGKPLLSVVPLGQVWVDANFKEVQLSQVKVGQPVTLESDLYGDSAEFHGRVVGLSAGTGSAFALLPAQNASGNWIKIVQRLPVRIALDNSELAEHPLRVGLSMTASIDVGAPLQSINEGTKVGSTMHLERDWDRQAMNDLVDEIIAEHSGGSATKGEPVADVALEAAL</sequence>
<keyword evidence="14" id="KW-1185">Reference proteome</keyword>
<evidence type="ECO:0000313" key="13">
    <source>
        <dbReference type="EMBL" id="GAA4959180.1"/>
    </source>
</evidence>
<dbReference type="SUPFAM" id="SSF111369">
    <property type="entry name" value="HlyD-like secretion proteins"/>
    <property type="match status" value="1"/>
</dbReference>
<dbReference type="RefSeq" id="WP_345427615.1">
    <property type="nucleotide sequence ID" value="NZ_AP031496.1"/>
</dbReference>
<dbReference type="FunFam" id="2.40.30.170:FF:000003">
    <property type="entry name" value="Multidrug resistance protein A"/>
    <property type="match status" value="1"/>
</dbReference>
<dbReference type="InterPro" id="IPR050739">
    <property type="entry name" value="MFP"/>
</dbReference>
<keyword evidence="3" id="KW-0813">Transport</keyword>
<dbReference type="PANTHER" id="PTHR30386">
    <property type="entry name" value="MEMBRANE FUSION SUBUNIT OF EMRAB-TOLC MULTIDRUG EFFLUX PUMP"/>
    <property type="match status" value="1"/>
</dbReference>
<keyword evidence="9" id="KW-0175">Coiled coil</keyword>
<feature type="domain" description="Multidrug export protein EmrA/FarA alpha-helical hairpin" evidence="11">
    <location>
        <begin position="90"/>
        <end position="211"/>
    </location>
</feature>
<dbReference type="Gene3D" id="2.40.30.170">
    <property type="match status" value="1"/>
</dbReference>
<evidence type="ECO:0000256" key="6">
    <source>
        <dbReference type="ARBA" id="ARBA00022692"/>
    </source>
</evidence>
<dbReference type="Proteomes" id="UP001409585">
    <property type="component" value="Unassembled WGS sequence"/>
</dbReference>
<dbReference type="GO" id="GO:0015721">
    <property type="term" value="P:bile acid and bile salt transport"/>
    <property type="evidence" value="ECO:0007669"/>
    <property type="project" value="UniProtKB-ARBA"/>
</dbReference>
<dbReference type="GO" id="GO:1990961">
    <property type="term" value="P:xenobiotic detoxification by transmembrane export across the plasma membrane"/>
    <property type="evidence" value="ECO:0007669"/>
    <property type="project" value="UniProtKB-ARBA"/>
</dbReference>
<dbReference type="Gene3D" id="1.10.287.470">
    <property type="entry name" value="Helix hairpin bin"/>
    <property type="match status" value="1"/>
</dbReference>
<evidence type="ECO:0000256" key="5">
    <source>
        <dbReference type="ARBA" id="ARBA00022519"/>
    </source>
</evidence>
<dbReference type="Gene3D" id="2.40.50.100">
    <property type="match status" value="1"/>
</dbReference>
<dbReference type="GO" id="GO:0046677">
    <property type="term" value="P:response to antibiotic"/>
    <property type="evidence" value="ECO:0007669"/>
    <property type="project" value="UniProtKB-ARBA"/>
</dbReference>
<evidence type="ECO:0000256" key="3">
    <source>
        <dbReference type="ARBA" id="ARBA00022448"/>
    </source>
</evidence>
<accession>A0AAV3UA80</accession>
<evidence type="ECO:0000256" key="7">
    <source>
        <dbReference type="ARBA" id="ARBA00022989"/>
    </source>
</evidence>
<gene>
    <name evidence="13" type="ORF">GCM10025791_45150</name>
</gene>
<evidence type="ECO:0000256" key="10">
    <source>
        <dbReference type="SAM" id="Phobius"/>
    </source>
</evidence>
<dbReference type="InterPro" id="IPR058633">
    <property type="entry name" value="EmrA/FarA_HH"/>
</dbReference>
<dbReference type="EMBL" id="BAABLX010000077">
    <property type="protein sequence ID" value="GAA4959180.1"/>
    <property type="molecule type" value="Genomic_DNA"/>
</dbReference>
<keyword evidence="6 10" id="KW-0812">Transmembrane</keyword>
<organism evidence="13 14">
    <name type="scientific">Halioxenophilus aromaticivorans</name>
    <dbReference type="NCBI Taxonomy" id="1306992"/>
    <lineage>
        <taxon>Bacteria</taxon>
        <taxon>Pseudomonadati</taxon>
        <taxon>Pseudomonadota</taxon>
        <taxon>Gammaproteobacteria</taxon>
        <taxon>Alteromonadales</taxon>
        <taxon>Alteromonadaceae</taxon>
        <taxon>Halioxenophilus</taxon>
    </lineage>
</organism>
<reference evidence="14" key="1">
    <citation type="journal article" date="2019" name="Int. J. Syst. Evol. Microbiol.">
        <title>The Global Catalogue of Microorganisms (GCM) 10K type strain sequencing project: providing services to taxonomists for standard genome sequencing and annotation.</title>
        <authorList>
            <consortium name="The Broad Institute Genomics Platform"/>
            <consortium name="The Broad Institute Genome Sequencing Center for Infectious Disease"/>
            <person name="Wu L."/>
            <person name="Ma J."/>
        </authorList>
    </citation>
    <scope>NUCLEOTIDE SEQUENCE [LARGE SCALE GENOMIC DNA]</scope>
    <source>
        <strain evidence="14">JCM 19134</strain>
    </source>
</reference>
<name>A0AAV3UA80_9ALTE</name>
<keyword evidence="8 10" id="KW-0472">Membrane</keyword>
<feature type="transmembrane region" description="Helical" evidence="10">
    <location>
        <begin position="20"/>
        <end position="39"/>
    </location>
</feature>
<evidence type="ECO:0000259" key="11">
    <source>
        <dbReference type="Pfam" id="PF25885"/>
    </source>
</evidence>
<protein>
    <submittedName>
        <fullName evidence="13">EmrA/EmrK family multidrug efflux transporter periplasmic adaptor subunit</fullName>
    </submittedName>
</protein>
<evidence type="ECO:0000256" key="1">
    <source>
        <dbReference type="ARBA" id="ARBA00004383"/>
    </source>
</evidence>
<evidence type="ECO:0000256" key="9">
    <source>
        <dbReference type="SAM" id="Coils"/>
    </source>
</evidence>
<feature type="domain" description="p-hydroxybenzoic acid efflux pump subunit AaeA-like beta-barrel" evidence="12">
    <location>
        <begin position="248"/>
        <end position="339"/>
    </location>
</feature>
<evidence type="ECO:0000256" key="4">
    <source>
        <dbReference type="ARBA" id="ARBA00022475"/>
    </source>
</evidence>
<dbReference type="GO" id="GO:0005886">
    <property type="term" value="C:plasma membrane"/>
    <property type="evidence" value="ECO:0007669"/>
    <property type="project" value="UniProtKB-SubCell"/>
</dbReference>
<evidence type="ECO:0000313" key="14">
    <source>
        <dbReference type="Proteomes" id="UP001409585"/>
    </source>
</evidence>
<comment type="caution">
    <text evidence="13">The sequence shown here is derived from an EMBL/GenBank/DDBJ whole genome shotgun (WGS) entry which is preliminary data.</text>
</comment>